<feature type="compositionally biased region" description="Acidic residues" evidence="1">
    <location>
        <begin position="166"/>
        <end position="176"/>
    </location>
</feature>
<dbReference type="PANTHER" id="PTHR28094:SF1">
    <property type="entry name" value="MEIOTICALLY UP-REGULATED GENE 113 PROTEIN"/>
    <property type="match status" value="1"/>
</dbReference>
<accession>A0AAV9GXP8</accession>
<sequence>MGARISPSSSAMASPTRPLVACFRFGSQDDLCRFLGISTPSINCSAEVNPPCPRNVNKNKKEKVNRLLGTLCRTVIPSPEVEDLLKRLSAHIVCSRHQAQSDQVFRVWCDKLWAEYLQSNDILPGAYATQAGPVCDWEDEVRGLRPVIFLEDEGSVTEDDSHAGDTDEEAEPEEAVETPLTVPDVDDDGGDDAENAGFPLSEWDGTTEADVGVEAPQQDHEAPDLPEDNTTADIQPLFAHLTLVDEPDELDDQNIAKVVIQSDSSDLTGNTAISETPFHHLEDANKQLSATPLANKFEPYKKNKSSDAALFKDFLNVLQGGPIHHGSRKPGFLYVIRRADVPNHVKIGYVGPQGEKKVHPVDNRCRKLTRQCKAQHTAVSSVYIPCKAAFRMERLAHVALEQHRFRMHCGGCKVKHMEWFNLEAEKAVDFIETVAGFAREMPYNEDGQLAKPWSSEVDFSLANESVGSRKGRGKKGNTKVPTCGGEISAVGWLEREVLRIIGLKKKLPIRRSETMPALGRRDVEEAFLEDLGIVAGEETGARGDPLCGNVSEGQELMTWTGQRGAESKTSSPESGTLT</sequence>
<keyword evidence="4" id="KW-1185">Reference proteome</keyword>
<proteinExistence type="predicted"/>
<dbReference type="AlphaFoldDB" id="A0AAV9GXP8"/>
<comment type="caution">
    <text evidence="3">The sequence shown here is derived from an EMBL/GenBank/DDBJ whole genome shotgun (WGS) entry which is preliminary data.</text>
</comment>
<gene>
    <name evidence="3" type="ORF">QBC34DRAFT_435401</name>
</gene>
<dbReference type="Pfam" id="PF10544">
    <property type="entry name" value="T5orf172"/>
    <property type="match status" value="1"/>
</dbReference>
<feature type="region of interest" description="Disordered" evidence="1">
    <location>
        <begin position="558"/>
        <end position="578"/>
    </location>
</feature>
<dbReference type="InterPro" id="IPR053006">
    <property type="entry name" value="Meiosis_regulatory"/>
</dbReference>
<evidence type="ECO:0000259" key="2">
    <source>
        <dbReference type="Pfam" id="PF10544"/>
    </source>
</evidence>
<organism evidence="3 4">
    <name type="scientific">Podospora aff. communis PSN243</name>
    <dbReference type="NCBI Taxonomy" id="3040156"/>
    <lineage>
        <taxon>Eukaryota</taxon>
        <taxon>Fungi</taxon>
        <taxon>Dikarya</taxon>
        <taxon>Ascomycota</taxon>
        <taxon>Pezizomycotina</taxon>
        <taxon>Sordariomycetes</taxon>
        <taxon>Sordariomycetidae</taxon>
        <taxon>Sordariales</taxon>
        <taxon>Podosporaceae</taxon>
        <taxon>Podospora</taxon>
    </lineage>
</organism>
<feature type="region of interest" description="Disordered" evidence="1">
    <location>
        <begin position="150"/>
        <end position="205"/>
    </location>
</feature>
<dbReference type="InterPro" id="IPR018306">
    <property type="entry name" value="Phage_T5_Orf172_DNA-bd"/>
</dbReference>
<name>A0AAV9GXP8_9PEZI</name>
<feature type="compositionally biased region" description="Acidic residues" evidence="1">
    <location>
        <begin position="184"/>
        <end position="194"/>
    </location>
</feature>
<dbReference type="EMBL" id="MU865923">
    <property type="protein sequence ID" value="KAK4452536.1"/>
    <property type="molecule type" value="Genomic_DNA"/>
</dbReference>
<reference evidence="3" key="2">
    <citation type="submission" date="2023-05" db="EMBL/GenBank/DDBJ databases">
        <authorList>
            <consortium name="Lawrence Berkeley National Laboratory"/>
            <person name="Steindorff A."/>
            <person name="Hensen N."/>
            <person name="Bonometti L."/>
            <person name="Westerberg I."/>
            <person name="Brannstrom I.O."/>
            <person name="Guillou S."/>
            <person name="Cros-Aarteil S."/>
            <person name="Calhoun S."/>
            <person name="Haridas S."/>
            <person name="Kuo A."/>
            <person name="Mondo S."/>
            <person name="Pangilinan J."/>
            <person name="Riley R."/>
            <person name="Labutti K."/>
            <person name="Andreopoulos B."/>
            <person name="Lipzen A."/>
            <person name="Chen C."/>
            <person name="Yanf M."/>
            <person name="Daum C."/>
            <person name="Ng V."/>
            <person name="Clum A."/>
            <person name="Ohm R."/>
            <person name="Martin F."/>
            <person name="Silar P."/>
            <person name="Natvig D."/>
            <person name="Lalanne C."/>
            <person name="Gautier V."/>
            <person name="Ament-Velasquez S.L."/>
            <person name="Kruys A."/>
            <person name="Hutchinson M.I."/>
            <person name="Powell A.J."/>
            <person name="Barry K."/>
            <person name="Miller A.N."/>
            <person name="Grigoriev I.V."/>
            <person name="Debuchy R."/>
            <person name="Gladieux P."/>
            <person name="Thoren M.H."/>
            <person name="Johannesson H."/>
        </authorList>
    </citation>
    <scope>NUCLEOTIDE SEQUENCE</scope>
    <source>
        <strain evidence="3">PSN243</strain>
    </source>
</reference>
<dbReference type="PANTHER" id="PTHR28094">
    <property type="entry name" value="MEIOTICALLY UP-REGULATED GENE 113 PROTEIN"/>
    <property type="match status" value="1"/>
</dbReference>
<protein>
    <recommendedName>
        <fullName evidence="2">Bacteriophage T5 Orf172 DNA-binding domain-containing protein</fullName>
    </recommendedName>
</protein>
<feature type="domain" description="Bacteriophage T5 Orf172 DNA-binding" evidence="2">
    <location>
        <begin position="331"/>
        <end position="433"/>
    </location>
</feature>
<evidence type="ECO:0000256" key="1">
    <source>
        <dbReference type="SAM" id="MobiDB-lite"/>
    </source>
</evidence>
<evidence type="ECO:0000313" key="3">
    <source>
        <dbReference type="EMBL" id="KAK4452536.1"/>
    </source>
</evidence>
<dbReference type="Proteomes" id="UP001321760">
    <property type="component" value="Unassembled WGS sequence"/>
</dbReference>
<evidence type="ECO:0000313" key="4">
    <source>
        <dbReference type="Proteomes" id="UP001321760"/>
    </source>
</evidence>
<reference evidence="3" key="1">
    <citation type="journal article" date="2023" name="Mol. Phylogenet. Evol.">
        <title>Genome-scale phylogeny and comparative genomics of the fungal order Sordariales.</title>
        <authorList>
            <person name="Hensen N."/>
            <person name="Bonometti L."/>
            <person name="Westerberg I."/>
            <person name="Brannstrom I.O."/>
            <person name="Guillou S."/>
            <person name="Cros-Aarteil S."/>
            <person name="Calhoun S."/>
            <person name="Haridas S."/>
            <person name="Kuo A."/>
            <person name="Mondo S."/>
            <person name="Pangilinan J."/>
            <person name="Riley R."/>
            <person name="LaButti K."/>
            <person name="Andreopoulos B."/>
            <person name="Lipzen A."/>
            <person name="Chen C."/>
            <person name="Yan M."/>
            <person name="Daum C."/>
            <person name="Ng V."/>
            <person name="Clum A."/>
            <person name="Steindorff A."/>
            <person name="Ohm R.A."/>
            <person name="Martin F."/>
            <person name="Silar P."/>
            <person name="Natvig D.O."/>
            <person name="Lalanne C."/>
            <person name="Gautier V."/>
            <person name="Ament-Velasquez S.L."/>
            <person name="Kruys A."/>
            <person name="Hutchinson M.I."/>
            <person name="Powell A.J."/>
            <person name="Barry K."/>
            <person name="Miller A.N."/>
            <person name="Grigoriev I.V."/>
            <person name="Debuchy R."/>
            <person name="Gladieux P."/>
            <person name="Hiltunen Thoren M."/>
            <person name="Johannesson H."/>
        </authorList>
    </citation>
    <scope>NUCLEOTIDE SEQUENCE</scope>
    <source>
        <strain evidence="3">PSN243</strain>
    </source>
</reference>